<dbReference type="Proteomes" id="UP000193144">
    <property type="component" value="Unassembled WGS sequence"/>
</dbReference>
<keyword evidence="2" id="KW-1185">Reference proteome</keyword>
<reference evidence="1 2" key="1">
    <citation type="submission" date="2016-07" db="EMBL/GenBank/DDBJ databases">
        <title>Pervasive Adenine N6-methylation of Active Genes in Fungi.</title>
        <authorList>
            <consortium name="DOE Joint Genome Institute"/>
            <person name="Mondo S.J."/>
            <person name="Dannebaum R.O."/>
            <person name="Kuo R.C."/>
            <person name="Labutti K."/>
            <person name="Haridas S."/>
            <person name="Kuo A."/>
            <person name="Salamov A."/>
            <person name="Ahrendt S.R."/>
            <person name="Lipzen A."/>
            <person name="Sullivan W."/>
            <person name="Andreopoulos W.B."/>
            <person name="Clum A."/>
            <person name="Lindquist E."/>
            <person name="Daum C."/>
            <person name="Ramamoorthy G.K."/>
            <person name="Gryganskyi A."/>
            <person name="Culley D."/>
            <person name="Magnuson J.K."/>
            <person name="James T.Y."/>
            <person name="O'Malley M.A."/>
            <person name="Stajich J.E."/>
            <person name="Spatafora J.W."/>
            <person name="Visel A."/>
            <person name="Grigoriev I.V."/>
        </authorList>
    </citation>
    <scope>NUCLEOTIDE SEQUENCE [LARGE SCALE GENOMIC DNA]</scope>
    <source>
        <strain evidence="1 2">CBS 115471</strain>
    </source>
</reference>
<protein>
    <recommendedName>
        <fullName evidence="3">Ankyrin repeat-containing domain protein</fullName>
    </recommendedName>
</protein>
<comment type="caution">
    <text evidence="1">The sequence shown here is derived from an EMBL/GenBank/DDBJ whole genome shotgun (WGS) entry which is preliminary data.</text>
</comment>
<proteinExistence type="predicted"/>
<dbReference type="InterPro" id="IPR036770">
    <property type="entry name" value="Ankyrin_rpt-contain_sf"/>
</dbReference>
<dbReference type="OrthoDB" id="194358at2759"/>
<dbReference type="AlphaFoldDB" id="A0A1Y1ZX51"/>
<gene>
    <name evidence="1" type="ORF">BCR34DRAFT_559916</name>
</gene>
<dbReference type="SUPFAM" id="SSF48403">
    <property type="entry name" value="Ankyrin repeat"/>
    <property type="match status" value="1"/>
</dbReference>
<name>A0A1Y1ZX51_9PLEO</name>
<dbReference type="EMBL" id="MCFA01000030">
    <property type="protein sequence ID" value="ORY14821.1"/>
    <property type="molecule type" value="Genomic_DNA"/>
</dbReference>
<evidence type="ECO:0000313" key="2">
    <source>
        <dbReference type="Proteomes" id="UP000193144"/>
    </source>
</evidence>
<evidence type="ECO:0000313" key="1">
    <source>
        <dbReference type="EMBL" id="ORY14821.1"/>
    </source>
</evidence>
<accession>A0A1Y1ZX51</accession>
<organism evidence="1 2">
    <name type="scientific">Clohesyomyces aquaticus</name>
    <dbReference type="NCBI Taxonomy" id="1231657"/>
    <lineage>
        <taxon>Eukaryota</taxon>
        <taxon>Fungi</taxon>
        <taxon>Dikarya</taxon>
        <taxon>Ascomycota</taxon>
        <taxon>Pezizomycotina</taxon>
        <taxon>Dothideomycetes</taxon>
        <taxon>Pleosporomycetidae</taxon>
        <taxon>Pleosporales</taxon>
        <taxon>Lindgomycetaceae</taxon>
        <taxon>Clohesyomyces</taxon>
    </lineage>
</organism>
<evidence type="ECO:0008006" key="3">
    <source>
        <dbReference type="Google" id="ProtNLM"/>
    </source>
</evidence>
<sequence>MSGNQSAVLVKHGADIEAKADNGRTSPFEASTYPPNFGVTACLLEASANPNPTWEGALLWNG</sequence>